<reference evidence="1 2" key="1">
    <citation type="submission" date="2020-08" db="EMBL/GenBank/DDBJ databases">
        <title>Amycolatopsis echigonensis JCM 21831.</title>
        <authorList>
            <person name="Tedsree N."/>
            <person name="Kuncharoen N."/>
            <person name="Likhitwitayawuid K."/>
            <person name="Tanasupawat S."/>
        </authorList>
    </citation>
    <scope>NUCLEOTIDE SEQUENCE [LARGE SCALE GENOMIC DNA]</scope>
    <source>
        <strain evidence="1 2">JCM 21831</strain>
    </source>
</reference>
<protein>
    <submittedName>
        <fullName evidence="1">NAD(P)H nitroreductase</fullName>
    </submittedName>
</protein>
<gene>
    <name evidence="1" type="ORF">H5411_05390</name>
</gene>
<organism evidence="1 2">
    <name type="scientific">Amycolatopsis echigonensis</name>
    <dbReference type="NCBI Taxonomy" id="2576905"/>
    <lineage>
        <taxon>Bacteria</taxon>
        <taxon>Bacillati</taxon>
        <taxon>Actinomycetota</taxon>
        <taxon>Actinomycetes</taxon>
        <taxon>Pseudonocardiales</taxon>
        <taxon>Pseudonocardiaceae</taxon>
        <taxon>Amycolatopsis</taxon>
    </lineage>
</organism>
<accession>A0A8E1VUL3</accession>
<dbReference type="GO" id="GO:0016491">
    <property type="term" value="F:oxidoreductase activity"/>
    <property type="evidence" value="ECO:0007669"/>
    <property type="project" value="InterPro"/>
</dbReference>
<comment type="caution">
    <text evidence="1">The sequence shown here is derived from an EMBL/GenBank/DDBJ whole genome shotgun (WGS) entry which is preliminary data.</text>
</comment>
<dbReference type="Proteomes" id="UP000550260">
    <property type="component" value="Unassembled WGS sequence"/>
</dbReference>
<name>A0A8E1VUL3_9PSEU</name>
<evidence type="ECO:0000313" key="2">
    <source>
        <dbReference type="Proteomes" id="UP000550260"/>
    </source>
</evidence>
<evidence type="ECO:0000313" key="1">
    <source>
        <dbReference type="EMBL" id="MBB2498568.1"/>
    </source>
</evidence>
<dbReference type="RefSeq" id="WP_183123113.1">
    <property type="nucleotide sequence ID" value="NZ_JACJHR010000005.1"/>
</dbReference>
<dbReference type="EMBL" id="JACJHR010000005">
    <property type="protein sequence ID" value="MBB2498568.1"/>
    <property type="molecule type" value="Genomic_DNA"/>
</dbReference>
<proteinExistence type="predicted"/>
<sequence>MPPSWPYPLPNSRGPSPADVEAAVAAALLAPGASDAPPWQWRVGYRTLHLCADPIRWGAADDPAGRWQTLSSGAALHHLRIAFAGLGWSCAVDRSPCPAEPGRLAVVTPQPGEPAPGEAALATSISRRREDLRPCGGRPVPSDCLDRLSQAAAREGAVLHPVEDRTVRRYLMTAIGARVPAQIRREEAYARSASLAAPQSVLVRAATATAGSRLPLSRGEAEPRSDGASLVVLSTPGDDHISWLRAGEALSSVLLTATVHGLSSGRLTRASRRLRETLAERVTLGRAPQAVLWVGRPSVGVKQLQMTRAQTSVDDVLEPLQAPAKHSR</sequence>
<dbReference type="AlphaFoldDB" id="A0A8E1VUL3"/>
<dbReference type="InterPro" id="IPR000415">
    <property type="entry name" value="Nitroreductase-like"/>
</dbReference>
<dbReference type="Gene3D" id="3.40.109.10">
    <property type="entry name" value="NADH Oxidase"/>
    <property type="match status" value="1"/>
</dbReference>